<dbReference type="PANTHER" id="PTHR37248:SF1">
    <property type="entry name" value="TRANSLATION INITIATION FACTOR"/>
    <property type="match status" value="1"/>
</dbReference>
<dbReference type="AlphaFoldDB" id="A0AAF0WWX5"/>
<gene>
    <name evidence="2" type="ORF">DCAR_0416687</name>
</gene>
<feature type="compositionally biased region" description="Basic and acidic residues" evidence="1">
    <location>
        <begin position="22"/>
        <end position="35"/>
    </location>
</feature>
<name>A0AAF0WWX5_DAUCS</name>
<evidence type="ECO:0000256" key="1">
    <source>
        <dbReference type="SAM" id="MobiDB-lite"/>
    </source>
</evidence>
<organism evidence="2 3">
    <name type="scientific">Daucus carota subsp. sativus</name>
    <name type="common">Carrot</name>
    <dbReference type="NCBI Taxonomy" id="79200"/>
    <lineage>
        <taxon>Eukaryota</taxon>
        <taxon>Viridiplantae</taxon>
        <taxon>Streptophyta</taxon>
        <taxon>Embryophyta</taxon>
        <taxon>Tracheophyta</taxon>
        <taxon>Spermatophyta</taxon>
        <taxon>Magnoliopsida</taxon>
        <taxon>eudicotyledons</taxon>
        <taxon>Gunneridae</taxon>
        <taxon>Pentapetalae</taxon>
        <taxon>asterids</taxon>
        <taxon>campanulids</taxon>
        <taxon>Apiales</taxon>
        <taxon>Apiaceae</taxon>
        <taxon>Apioideae</taxon>
        <taxon>Scandiceae</taxon>
        <taxon>Daucinae</taxon>
        <taxon>Daucus</taxon>
        <taxon>Daucus sect. Daucus</taxon>
    </lineage>
</organism>
<proteinExistence type="predicted"/>
<feature type="region of interest" description="Disordered" evidence="1">
    <location>
        <begin position="1"/>
        <end position="41"/>
    </location>
</feature>
<accession>A0AAF0WWX5</accession>
<dbReference type="EMBL" id="CP093346">
    <property type="protein sequence ID" value="WOG97347.1"/>
    <property type="molecule type" value="Genomic_DNA"/>
</dbReference>
<evidence type="ECO:0000313" key="2">
    <source>
        <dbReference type="EMBL" id="WOG97347.1"/>
    </source>
</evidence>
<evidence type="ECO:0000313" key="3">
    <source>
        <dbReference type="Proteomes" id="UP000077755"/>
    </source>
</evidence>
<protein>
    <submittedName>
        <fullName evidence="2">Uncharacterized protein</fullName>
    </submittedName>
</protein>
<dbReference type="Proteomes" id="UP000077755">
    <property type="component" value="Chromosome 4"/>
</dbReference>
<reference evidence="2" key="1">
    <citation type="journal article" date="2016" name="Nat. Genet.">
        <title>A high-quality carrot genome assembly provides new insights into carotenoid accumulation and asterid genome evolution.</title>
        <authorList>
            <person name="Iorizzo M."/>
            <person name="Ellison S."/>
            <person name="Senalik D."/>
            <person name="Zeng P."/>
            <person name="Satapoomin P."/>
            <person name="Huang J."/>
            <person name="Bowman M."/>
            <person name="Iovene M."/>
            <person name="Sanseverino W."/>
            <person name="Cavagnaro P."/>
            <person name="Yildiz M."/>
            <person name="Macko-Podgorni A."/>
            <person name="Moranska E."/>
            <person name="Grzebelus E."/>
            <person name="Grzebelus D."/>
            <person name="Ashrafi H."/>
            <person name="Zheng Z."/>
            <person name="Cheng S."/>
            <person name="Spooner D."/>
            <person name="Van Deynze A."/>
            <person name="Simon P."/>
        </authorList>
    </citation>
    <scope>NUCLEOTIDE SEQUENCE</scope>
    <source>
        <tissue evidence="2">Leaf</tissue>
    </source>
</reference>
<reference evidence="2" key="2">
    <citation type="submission" date="2022-03" db="EMBL/GenBank/DDBJ databases">
        <title>Draft title - Genomic analysis of global carrot germplasm unveils the trajectory of domestication and the origin of high carotenoid orange carrot.</title>
        <authorList>
            <person name="Iorizzo M."/>
            <person name="Ellison S."/>
            <person name="Senalik D."/>
            <person name="Macko-Podgorni A."/>
            <person name="Grzebelus D."/>
            <person name="Bostan H."/>
            <person name="Rolling W."/>
            <person name="Curaba J."/>
            <person name="Simon P."/>
        </authorList>
    </citation>
    <scope>NUCLEOTIDE SEQUENCE</scope>
    <source>
        <tissue evidence="2">Leaf</tissue>
    </source>
</reference>
<sequence length="240" mass="27095">MAKRKKNAKKPAASPATNSCENDPKEHEIQDREDAFNDQEVQRQSAAIRTIRDAETERVLTGLRLLRLYFNKDQMRTPVLQYFKEHLPNLEHIGQVKNGNYEVQWKAMDENLYTGHADGGNMHAYLLNQMSMAYPDCNATMPSLGGCGVSTETVKTRILGADALNIRKFNLEEPSDTRMPGFQESVQTPGAYSQRLSFGMTPKSRRVPKHGEMLLSVHGSPLGVYKEDSMEAINGMLYFH</sequence>
<dbReference type="PANTHER" id="PTHR37248">
    <property type="entry name" value="TRANSLATION INITIATION FACTOR"/>
    <property type="match status" value="1"/>
</dbReference>
<keyword evidence="3" id="KW-1185">Reference proteome</keyword>